<name>C9MW30_9FUSO</name>
<sequence>MIKTLYKEKCLRYFIVPDIILLLLVTIFFYPMLEFLYFFVIGNIPLIYILFKIIAMYLSWIKLNKINKVKDEEKRKNLKIN</sequence>
<feature type="transmembrane region" description="Helical" evidence="1">
    <location>
        <begin position="12"/>
        <end position="30"/>
    </location>
</feature>
<keyword evidence="1" id="KW-0472">Membrane</keyword>
<evidence type="ECO:0000313" key="2">
    <source>
        <dbReference type="EMBL" id="EEX75220.1"/>
    </source>
</evidence>
<proteinExistence type="predicted"/>
<keyword evidence="1" id="KW-0812">Transmembrane</keyword>
<feature type="transmembrane region" description="Helical" evidence="1">
    <location>
        <begin position="36"/>
        <end position="60"/>
    </location>
</feature>
<evidence type="ECO:0000313" key="3">
    <source>
        <dbReference type="Proteomes" id="UP000006233"/>
    </source>
</evidence>
<gene>
    <name evidence="2" type="ORF">GCWU000323_00469</name>
</gene>
<evidence type="ECO:0000256" key="1">
    <source>
        <dbReference type="SAM" id="Phobius"/>
    </source>
</evidence>
<dbReference type="AlphaFoldDB" id="C9MW30"/>
<accession>C9MW30</accession>
<dbReference type="Proteomes" id="UP000006233">
    <property type="component" value="Unassembled WGS sequence"/>
</dbReference>
<dbReference type="EMBL" id="ACVB02000007">
    <property type="protein sequence ID" value="EEX75220.1"/>
    <property type="molecule type" value="Genomic_DNA"/>
</dbReference>
<keyword evidence="1" id="KW-1133">Transmembrane helix</keyword>
<organism evidence="2 3">
    <name type="scientific">Leptotrichia hofstadii F0254</name>
    <dbReference type="NCBI Taxonomy" id="634994"/>
    <lineage>
        <taxon>Bacteria</taxon>
        <taxon>Fusobacteriati</taxon>
        <taxon>Fusobacteriota</taxon>
        <taxon>Fusobacteriia</taxon>
        <taxon>Fusobacteriales</taxon>
        <taxon>Leptotrichiaceae</taxon>
        <taxon>Leptotrichia</taxon>
    </lineage>
</organism>
<comment type="caution">
    <text evidence="2">The sequence shown here is derived from an EMBL/GenBank/DDBJ whole genome shotgun (WGS) entry which is preliminary data.</text>
</comment>
<dbReference type="STRING" id="634994.GCWU000323_00469"/>
<dbReference type="HOGENOM" id="CLU_162598_0_0_0"/>
<protein>
    <submittedName>
        <fullName evidence="2">Uncharacterized protein</fullName>
    </submittedName>
</protein>
<reference evidence="2 3" key="1">
    <citation type="submission" date="2009-09" db="EMBL/GenBank/DDBJ databases">
        <authorList>
            <person name="Weinstock G."/>
            <person name="Sodergren E."/>
            <person name="Clifton S."/>
            <person name="Fulton L."/>
            <person name="Fulton B."/>
            <person name="Courtney L."/>
            <person name="Fronick C."/>
            <person name="Harrison M."/>
            <person name="Strong C."/>
            <person name="Farmer C."/>
            <person name="Delahaunty K."/>
            <person name="Markovic C."/>
            <person name="Hall O."/>
            <person name="Minx P."/>
            <person name="Tomlinson C."/>
            <person name="Mitreva M."/>
            <person name="Nelson J."/>
            <person name="Hou S."/>
            <person name="Wollam A."/>
            <person name="Pepin K.H."/>
            <person name="Johnson M."/>
            <person name="Bhonagiri V."/>
            <person name="Nash W.E."/>
            <person name="Warren W."/>
            <person name="Chinwalla A."/>
            <person name="Mardis E.R."/>
            <person name="Wilson R.K."/>
        </authorList>
    </citation>
    <scope>NUCLEOTIDE SEQUENCE [LARGE SCALE GENOMIC DNA]</scope>
    <source>
        <strain evidence="2 3">F0254</strain>
    </source>
</reference>